<protein>
    <submittedName>
        <fullName evidence="1">Uncharacterized protein</fullName>
    </submittedName>
</protein>
<dbReference type="EMBL" id="CAJRAY010000018">
    <property type="protein sequence ID" value="CAG5079937.1"/>
    <property type="molecule type" value="Genomic_DNA"/>
</dbReference>
<evidence type="ECO:0000313" key="2">
    <source>
        <dbReference type="Proteomes" id="UP000681526"/>
    </source>
</evidence>
<accession>A0ABM8V0V5</accession>
<reference evidence="1 2" key="1">
    <citation type="submission" date="2021-04" db="EMBL/GenBank/DDBJ databases">
        <authorList>
            <person name="Rakotoarivonina H."/>
        </authorList>
    </citation>
    <scope>NUCLEOTIDE SEQUENCE [LARGE SCALE GENOMIC DNA]</scope>
    <source>
        <strain evidence="1 2">XE</strain>
    </source>
</reference>
<sequence length="23" mass="2618">MEMPSCLSRRMAVSWRSCVTSSL</sequence>
<organism evidence="1 2">
    <name type="scientific">Thermobacillus xylanilyticus</name>
    <dbReference type="NCBI Taxonomy" id="76633"/>
    <lineage>
        <taxon>Bacteria</taxon>
        <taxon>Bacillati</taxon>
        <taxon>Bacillota</taxon>
        <taxon>Bacilli</taxon>
        <taxon>Bacillales</taxon>
        <taxon>Paenibacillaceae</taxon>
        <taxon>Thermobacillus</taxon>
    </lineage>
</organism>
<gene>
    <name evidence="1" type="primary">txxe 72</name>
    <name evidence="1" type="ORF">TXXE_03570</name>
</gene>
<proteinExistence type="predicted"/>
<evidence type="ECO:0000313" key="1">
    <source>
        <dbReference type="EMBL" id="CAG5079937.1"/>
    </source>
</evidence>
<name>A0ABM8V0V5_THEXY</name>
<keyword evidence="2" id="KW-1185">Reference proteome</keyword>
<comment type="caution">
    <text evidence="1">The sequence shown here is derived from an EMBL/GenBank/DDBJ whole genome shotgun (WGS) entry which is preliminary data.</text>
</comment>
<dbReference type="Proteomes" id="UP000681526">
    <property type="component" value="Unassembled WGS sequence"/>
</dbReference>